<name>A0A371Q690_STRIH</name>
<dbReference type="InterPro" id="IPR002938">
    <property type="entry name" value="FAD-bd"/>
</dbReference>
<dbReference type="GO" id="GO:0004497">
    <property type="term" value="F:monooxygenase activity"/>
    <property type="evidence" value="ECO:0007669"/>
    <property type="project" value="UniProtKB-UniRule"/>
</dbReference>
<evidence type="ECO:0000256" key="2">
    <source>
        <dbReference type="ARBA" id="ARBA00022827"/>
    </source>
</evidence>
<evidence type="ECO:0000313" key="9">
    <source>
        <dbReference type="Proteomes" id="UP000262477"/>
    </source>
</evidence>
<sequence length="389" mass="42348">MSTTPRIAIIGAGPGGLVCARVLQQHGVPVTVFERESDLNSRSQGGTLDIHEDTGQVALRAAGLFDRFLALSRPEGQQWRLYDRHATLIRHDQADEGDLSRPEIDRGRLRTLLLDSLAPGTVRWGHCVRDVTPLPHGMARLHHHDGTVEDFDLVIGADGAWSRVRPALSDAQPAYAGLTMVEVHFNDVDHRHPGIARLVGGGTMSAKAGRRSLVLQRNSNGHVRGYITFRGPQDWHAGLDLTDTESVRARLLAQYQGWDESLLDILRDNEGGFINRPMFVLPVPHMWQRVPGITLLGDAAHLMPPVGVGANLSLLDGAELAQSVIGHPTIDQALDAYESVMLPRALDNAKTAQQMLTTLMPDTDSDAAAFPDSLWPASTRPDSAPAHTS</sequence>
<evidence type="ECO:0000313" key="8">
    <source>
        <dbReference type="EMBL" id="REK90181.1"/>
    </source>
</evidence>
<evidence type="ECO:0000256" key="6">
    <source>
        <dbReference type="SAM" id="MobiDB-lite"/>
    </source>
</evidence>
<dbReference type="HAMAP" id="MF_00845">
    <property type="entry name" value="TetX_monooxygenase"/>
    <property type="match status" value="1"/>
</dbReference>
<feature type="region of interest" description="Disordered" evidence="6">
    <location>
        <begin position="367"/>
        <end position="389"/>
    </location>
</feature>
<dbReference type="GO" id="GO:0071949">
    <property type="term" value="F:FAD binding"/>
    <property type="evidence" value="ECO:0007669"/>
    <property type="project" value="InterPro"/>
</dbReference>
<feature type="binding site" evidence="5">
    <location>
        <position position="106"/>
    </location>
    <ligand>
        <name>FAD</name>
        <dbReference type="ChEBI" id="CHEBI:57692"/>
    </ligand>
</feature>
<gene>
    <name evidence="8" type="ORF">DY245_11705</name>
</gene>
<dbReference type="RefSeq" id="WP_128506384.1">
    <property type="nucleotide sequence ID" value="NZ_QUAC01000082.1"/>
</dbReference>
<feature type="binding site" evidence="5">
    <location>
        <position position="298"/>
    </location>
    <ligand>
        <name>FAD</name>
        <dbReference type="ChEBI" id="CHEBI:57692"/>
    </ligand>
</feature>
<reference evidence="8 9" key="1">
    <citation type="submission" date="2018-08" db="EMBL/GenBank/DDBJ databases">
        <title>Streptomyces NEAU-D10 sp. nov., a novel Actinomycete isolated from soil.</title>
        <authorList>
            <person name="Jin L."/>
        </authorList>
    </citation>
    <scope>NUCLEOTIDE SEQUENCE [LARGE SCALE GENOMIC DNA]</scope>
    <source>
        <strain evidence="8 9">NEAU-D10</strain>
    </source>
</reference>
<keyword evidence="4 5" id="KW-0503">Monooxygenase</keyword>
<evidence type="ECO:0000256" key="1">
    <source>
        <dbReference type="ARBA" id="ARBA00022630"/>
    </source>
</evidence>
<evidence type="ECO:0000256" key="5">
    <source>
        <dbReference type="HAMAP-Rule" id="MF_00845"/>
    </source>
</evidence>
<keyword evidence="3 5" id="KW-0560">Oxidoreductase</keyword>
<comment type="caution">
    <text evidence="8">The sequence shown here is derived from an EMBL/GenBank/DDBJ whole genome shotgun (WGS) entry which is preliminary data.</text>
</comment>
<keyword evidence="2 5" id="KW-0274">FAD</keyword>
<accession>A0A371Q690</accession>
<dbReference type="GO" id="GO:0005737">
    <property type="term" value="C:cytoplasm"/>
    <property type="evidence" value="ECO:0007669"/>
    <property type="project" value="UniProtKB-SubCell"/>
</dbReference>
<proteinExistence type="inferred from homology"/>
<dbReference type="AlphaFoldDB" id="A0A371Q690"/>
<comment type="function">
    <text evidence="5">An FAD-requiring monooxygenase active on some tetracycline antibiotic derivatives, which leads to their inactivation. Hydroxylates carbon 11a of tetracycline and some analogs.</text>
</comment>
<dbReference type="SUPFAM" id="SSF51905">
    <property type="entry name" value="FAD/NAD(P)-binding domain"/>
    <property type="match status" value="1"/>
</dbReference>
<dbReference type="GO" id="GO:0046677">
    <property type="term" value="P:response to antibiotic"/>
    <property type="evidence" value="ECO:0007669"/>
    <property type="project" value="InterPro"/>
</dbReference>
<feature type="binding site" evidence="5">
    <location>
        <position position="49"/>
    </location>
    <ligand>
        <name>FAD</name>
        <dbReference type="ChEBI" id="CHEBI:57692"/>
    </ligand>
</feature>
<dbReference type="EC" id="1.14.13.-" evidence="5"/>
<protein>
    <recommendedName>
        <fullName evidence="5">Flavin-dependent monooxygenase</fullName>
    </recommendedName>
    <alternativeName>
        <fullName evidence="5">TetX monooxygenase</fullName>
        <shortName evidence="5">TetX</shortName>
        <ecNumber evidence="5">1.14.13.-</ecNumber>
    </alternativeName>
</protein>
<evidence type="ECO:0000256" key="3">
    <source>
        <dbReference type="ARBA" id="ARBA00023002"/>
    </source>
</evidence>
<keyword evidence="5" id="KW-0547">Nucleotide-binding</keyword>
<comment type="domain">
    <text evidence="5">Consists of an N-terminal FAD-binding domain with a Rossman fold and a C-terminal substrate-binding domain.</text>
</comment>
<dbReference type="OrthoDB" id="3217377at2"/>
<dbReference type="PANTHER" id="PTHR46972:SF1">
    <property type="entry name" value="FAD DEPENDENT OXIDOREDUCTASE DOMAIN-CONTAINING PROTEIN"/>
    <property type="match status" value="1"/>
</dbReference>
<comment type="subunit">
    <text evidence="5">Monomer.</text>
</comment>
<comment type="catalytic activity">
    <reaction evidence="5">
        <text>a tetracycline + NADPH + O2 + H(+) = an 11a-hydroxytetracycline + NADP(+) + H2O</text>
        <dbReference type="Rhea" id="RHEA:61444"/>
        <dbReference type="ChEBI" id="CHEBI:15377"/>
        <dbReference type="ChEBI" id="CHEBI:15378"/>
        <dbReference type="ChEBI" id="CHEBI:15379"/>
        <dbReference type="ChEBI" id="CHEBI:57783"/>
        <dbReference type="ChEBI" id="CHEBI:58349"/>
        <dbReference type="ChEBI" id="CHEBI:144644"/>
        <dbReference type="ChEBI" id="CHEBI:144645"/>
    </reaction>
</comment>
<organism evidence="8 9">
    <name type="scientific">Streptomyces inhibens</name>
    <dbReference type="NCBI Taxonomy" id="2293571"/>
    <lineage>
        <taxon>Bacteria</taxon>
        <taxon>Bacillati</taxon>
        <taxon>Actinomycetota</taxon>
        <taxon>Actinomycetes</taxon>
        <taxon>Kitasatosporales</taxon>
        <taxon>Streptomycetaceae</taxon>
        <taxon>Streptomyces</taxon>
    </lineage>
</organism>
<dbReference type="Gene3D" id="3.50.50.60">
    <property type="entry name" value="FAD/NAD(P)-binding domain"/>
    <property type="match status" value="1"/>
</dbReference>
<dbReference type="InterPro" id="IPR036188">
    <property type="entry name" value="FAD/NAD-bd_sf"/>
</dbReference>
<evidence type="ECO:0000259" key="7">
    <source>
        <dbReference type="Pfam" id="PF01494"/>
    </source>
</evidence>
<feature type="domain" description="FAD-binding" evidence="7">
    <location>
        <begin position="7"/>
        <end position="345"/>
    </location>
</feature>
<comment type="cofactor">
    <cofactor evidence="5">
        <name>FAD</name>
        <dbReference type="ChEBI" id="CHEBI:57692"/>
    </cofactor>
</comment>
<keyword evidence="5" id="KW-0963">Cytoplasm</keyword>
<dbReference type="PANTHER" id="PTHR46972">
    <property type="entry name" value="MONOOXYGENASE ASQM-RELATED"/>
    <property type="match status" value="1"/>
</dbReference>
<comment type="similarity">
    <text evidence="5">Belongs to the aromatic-ring hydroxylase family. TetX subfamily.</text>
</comment>
<dbReference type="PRINTS" id="PR00420">
    <property type="entry name" value="RNGMNOXGNASE"/>
</dbReference>
<evidence type="ECO:0000256" key="4">
    <source>
        <dbReference type="ARBA" id="ARBA00023033"/>
    </source>
</evidence>
<feature type="binding site" evidence="5">
    <location>
        <position position="42"/>
    </location>
    <ligand>
        <name>NADPH</name>
        <dbReference type="ChEBI" id="CHEBI:57783"/>
    </ligand>
</feature>
<dbReference type="Pfam" id="PF01494">
    <property type="entry name" value="FAD_binding_3"/>
    <property type="match status" value="1"/>
</dbReference>
<keyword evidence="9" id="KW-1185">Reference proteome</keyword>
<keyword evidence="1 5" id="KW-0285">Flavoprotein</keyword>
<dbReference type="EMBL" id="QUAC01000082">
    <property type="protein sequence ID" value="REK90181.1"/>
    <property type="molecule type" value="Genomic_DNA"/>
</dbReference>
<keyword evidence="5" id="KW-0521">NADP</keyword>
<dbReference type="Proteomes" id="UP000262477">
    <property type="component" value="Unassembled WGS sequence"/>
</dbReference>
<comment type="subcellular location">
    <subcellularLocation>
        <location evidence="5">Cytoplasm</location>
    </subcellularLocation>
</comment>
<dbReference type="InterPro" id="IPR043683">
    <property type="entry name" value="TetX_monooxygenase"/>
</dbReference>